<feature type="region of interest" description="Disordered" evidence="12">
    <location>
        <begin position="1"/>
        <end position="42"/>
    </location>
</feature>
<keyword evidence="4" id="KW-1003">Cell membrane</keyword>
<dbReference type="AlphaFoldDB" id="A0A380TBA2"/>
<feature type="transmembrane region" description="Helical" evidence="13">
    <location>
        <begin position="251"/>
        <end position="272"/>
    </location>
</feature>
<feature type="transmembrane region" description="Helical" evidence="13">
    <location>
        <begin position="208"/>
        <end position="231"/>
    </location>
</feature>
<evidence type="ECO:0000256" key="5">
    <source>
        <dbReference type="ARBA" id="ARBA00022538"/>
    </source>
</evidence>
<evidence type="ECO:0000256" key="8">
    <source>
        <dbReference type="ARBA" id="ARBA00022958"/>
    </source>
</evidence>
<protein>
    <submittedName>
        <fullName evidence="16">Putative potassium transport system protein kup 1</fullName>
    </submittedName>
</protein>
<keyword evidence="10" id="KW-0406">Ion transport</keyword>
<dbReference type="Pfam" id="PF22776">
    <property type="entry name" value="K_trans_C"/>
    <property type="match status" value="1"/>
</dbReference>
<keyword evidence="7" id="KW-0769">Symport</keyword>
<evidence type="ECO:0000256" key="2">
    <source>
        <dbReference type="ARBA" id="ARBA00007019"/>
    </source>
</evidence>
<reference evidence="16" key="1">
    <citation type="submission" date="2018-07" db="EMBL/GenBank/DDBJ databases">
        <authorList>
            <person name="Quirk P.G."/>
            <person name="Krulwich T.A."/>
        </authorList>
    </citation>
    <scope>NUCLEOTIDE SEQUENCE</scope>
</reference>
<dbReference type="InterPro" id="IPR023051">
    <property type="entry name" value="Kup"/>
</dbReference>
<organism evidence="16">
    <name type="scientific">metagenome</name>
    <dbReference type="NCBI Taxonomy" id="256318"/>
    <lineage>
        <taxon>unclassified sequences</taxon>
        <taxon>metagenomes</taxon>
    </lineage>
</organism>
<sequence length="665" mass="71802">MRMADDPKTEPVAPEEGPAVDGTEATEAVPESDSQAEAHAHSKQPRAGLLLAAIGVVYGDIGTSPLYTIREAFSAAGGLSPDIDSVLGVLSLVFWSLIVVVTGKYVLLIMRADNKGEGGVLALAALAGRGLGYTGPMRATVTVLSMCGLGLFFGDGLITPAISVLSAVEGLNTATEVFQPYVVPLASAILLALFVIQTRGTGSVGKLFGPVMLLWFTVLGLLGLVQIIQVPSVLKALDPRYAAALVADDPAAAFFSLGAVVLAITGGEALYADMGHFGRWPIRFAWFTLVLPGLVLNYFGQGALVMADPGAIEHVFFLLAPSWALYPLVILATLATIIASQAVISAVFSLTRQAVQLGLLPRMEMRHTSATEEGQIYVPRMNWALLAGVLLLVTEFRSSTNLASAYGLAVTGDMAISALLAAIVSRRLWQWSRFTTVAVFGSLLAVDLCFLGSNILKIPSGGWLPLLVAIIVYFIIDTWRRGRIVLRQELYGDALPLALFIDQVSGASTRVPGTAVYMTGNLNTVPNALLHNFKHNQVLHQRIVFMTVAVEDVPRVAESERIEVERAGKGFFLVVARFGFMEAPNVPRALHQCRSHGLVFDMMQTSFFVGRETLVVRRARAKRLPFWRRWQEHLFIALWGASLSATTFFQIPPNRVVELGTQIEF</sequence>
<feature type="transmembrane region" description="Helical" evidence="13">
    <location>
        <begin position="436"/>
        <end position="456"/>
    </location>
</feature>
<proteinExistence type="inferred from homology"/>
<dbReference type="PANTHER" id="PTHR30540:SF79">
    <property type="entry name" value="LOW AFFINITY POTASSIUM TRANSPORT SYSTEM PROTEIN KUP"/>
    <property type="match status" value="1"/>
</dbReference>
<dbReference type="GO" id="GO:0016020">
    <property type="term" value="C:membrane"/>
    <property type="evidence" value="ECO:0007669"/>
    <property type="project" value="UniProtKB-SubCell"/>
</dbReference>
<dbReference type="InterPro" id="IPR053952">
    <property type="entry name" value="K_trans_C"/>
</dbReference>
<evidence type="ECO:0000256" key="1">
    <source>
        <dbReference type="ARBA" id="ARBA00004141"/>
    </source>
</evidence>
<keyword evidence="5" id="KW-0633">Potassium transport</keyword>
<name>A0A380TBA2_9ZZZZ</name>
<feature type="transmembrane region" description="Helical" evidence="13">
    <location>
        <begin position="178"/>
        <end position="196"/>
    </location>
</feature>
<dbReference type="Pfam" id="PF02705">
    <property type="entry name" value="K_trans"/>
    <property type="match status" value="1"/>
</dbReference>
<dbReference type="GO" id="GO:0015293">
    <property type="term" value="F:symporter activity"/>
    <property type="evidence" value="ECO:0007669"/>
    <property type="project" value="UniProtKB-KW"/>
</dbReference>
<gene>
    <name evidence="16" type="primary">kup</name>
    <name evidence="16" type="ORF">DF3PB_1390004</name>
</gene>
<evidence type="ECO:0000313" key="16">
    <source>
        <dbReference type="EMBL" id="SUS04659.1"/>
    </source>
</evidence>
<comment type="similarity">
    <text evidence="2">Belongs to the HAK/KUP transporter (TC 2.A.72) family.</text>
</comment>
<accession>A0A380TBA2</accession>
<evidence type="ECO:0000256" key="11">
    <source>
        <dbReference type="ARBA" id="ARBA00023136"/>
    </source>
</evidence>
<evidence type="ECO:0000256" key="3">
    <source>
        <dbReference type="ARBA" id="ARBA00022448"/>
    </source>
</evidence>
<feature type="transmembrane region" description="Helical" evidence="13">
    <location>
        <begin position="139"/>
        <end position="158"/>
    </location>
</feature>
<keyword evidence="6 13" id="KW-0812">Transmembrane</keyword>
<evidence type="ECO:0000256" key="9">
    <source>
        <dbReference type="ARBA" id="ARBA00022989"/>
    </source>
</evidence>
<dbReference type="HAMAP" id="MF_01522">
    <property type="entry name" value="Kup"/>
    <property type="match status" value="1"/>
</dbReference>
<feature type="domain" description="K+ potassium transporter C-terminal" evidence="15">
    <location>
        <begin position="512"/>
        <end position="664"/>
    </location>
</feature>
<evidence type="ECO:0000256" key="6">
    <source>
        <dbReference type="ARBA" id="ARBA00022692"/>
    </source>
</evidence>
<feature type="transmembrane region" description="Helical" evidence="13">
    <location>
        <begin position="47"/>
        <end position="67"/>
    </location>
</feature>
<dbReference type="InterPro" id="IPR053951">
    <property type="entry name" value="K_trans_N"/>
</dbReference>
<evidence type="ECO:0000256" key="13">
    <source>
        <dbReference type="SAM" id="Phobius"/>
    </source>
</evidence>
<feature type="domain" description="K+ potassium transporter integral membrane" evidence="14">
    <location>
        <begin position="50"/>
        <end position="502"/>
    </location>
</feature>
<feature type="transmembrane region" description="Helical" evidence="13">
    <location>
        <begin position="87"/>
        <end position="107"/>
    </location>
</feature>
<evidence type="ECO:0000256" key="4">
    <source>
        <dbReference type="ARBA" id="ARBA00022475"/>
    </source>
</evidence>
<keyword evidence="3" id="KW-0813">Transport</keyword>
<dbReference type="PANTHER" id="PTHR30540">
    <property type="entry name" value="OSMOTIC STRESS POTASSIUM TRANSPORTER"/>
    <property type="match status" value="1"/>
</dbReference>
<dbReference type="InterPro" id="IPR003855">
    <property type="entry name" value="K+_transporter"/>
</dbReference>
<evidence type="ECO:0000259" key="14">
    <source>
        <dbReference type="Pfam" id="PF02705"/>
    </source>
</evidence>
<evidence type="ECO:0000256" key="7">
    <source>
        <dbReference type="ARBA" id="ARBA00022847"/>
    </source>
</evidence>
<feature type="transmembrane region" description="Helical" evidence="13">
    <location>
        <begin position="284"/>
        <end position="304"/>
    </location>
</feature>
<dbReference type="EMBL" id="UIDG01000045">
    <property type="protein sequence ID" value="SUS04659.1"/>
    <property type="molecule type" value="Genomic_DNA"/>
</dbReference>
<dbReference type="GO" id="GO:0015079">
    <property type="term" value="F:potassium ion transmembrane transporter activity"/>
    <property type="evidence" value="ECO:0007669"/>
    <property type="project" value="InterPro"/>
</dbReference>
<evidence type="ECO:0000259" key="15">
    <source>
        <dbReference type="Pfam" id="PF22776"/>
    </source>
</evidence>
<evidence type="ECO:0000256" key="12">
    <source>
        <dbReference type="SAM" id="MobiDB-lite"/>
    </source>
</evidence>
<evidence type="ECO:0000256" key="10">
    <source>
        <dbReference type="ARBA" id="ARBA00023065"/>
    </source>
</evidence>
<keyword evidence="11 13" id="KW-0472">Membrane</keyword>
<keyword evidence="9 13" id="KW-1133">Transmembrane helix</keyword>
<keyword evidence="8" id="KW-0630">Potassium</keyword>
<comment type="subcellular location">
    <subcellularLocation>
        <location evidence="1">Membrane</location>
        <topology evidence="1">Multi-pass membrane protein</topology>
    </subcellularLocation>
</comment>
<feature type="transmembrane region" description="Helical" evidence="13">
    <location>
        <begin position="405"/>
        <end position="424"/>
    </location>
</feature>
<feature type="transmembrane region" description="Helical" evidence="13">
    <location>
        <begin position="324"/>
        <end position="355"/>
    </location>
</feature>
<feature type="transmembrane region" description="Helical" evidence="13">
    <location>
        <begin position="462"/>
        <end position="479"/>
    </location>
</feature>